<evidence type="ECO:0000313" key="5">
    <source>
        <dbReference type="Proteomes" id="UP000027920"/>
    </source>
</evidence>
<gene>
    <name evidence="4" type="ORF">A1O9_12293</name>
</gene>
<feature type="chain" id="PRO_5012361964" description="SCP domain-containing protein" evidence="2">
    <location>
        <begin position="16"/>
        <end position="300"/>
    </location>
</feature>
<dbReference type="Proteomes" id="UP000027920">
    <property type="component" value="Unassembled WGS sequence"/>
</dbReference>
<dbReference type="RefSeq" id="XP_013254248.1">
    <property type="nucleotide sequence ID" value="XM_013398794.1"/>
</dbReference>
<dbReference type="SUPFAM" id="SSF55797">
    <property type="entry name" value="PR-1-like"/>
    <property type="match status" value="1"/>
</dbReference>
<dbReference type="CDD" id="cd05380">
    <property type="entry name" value="CAP_euk"/>
    <property type="match status" value="1"/>
</dbReference>
<keyword evidence="2" id="KW-0732">Signal</keyword>
<dbReference type="SMART" id="SM00198">
    <property type="entry name" value="SCP"/>
    <property type="match status" value="1"/>
</dbReference>
<evidence type="ECO:0000313" key="4">
    <source>
        <dbReference type="EMBL" id="KEF51658.1"/>
    </source>
</evidence>
<feature type="signal peptide" evidence="2">
    <location>
        <begin position="1"/>
        <end position="15"/>
    </location>
</feature>
<dbReference type="InterPro" id="IPR018244">
    <property type="entry name" value="Allrgn_V5/Tpx1_CS"/>
</dbReference>
<evidence type="ECO:0000259" key="3">
    <source>
        <dbReference type="SMART" id="SM00198"/>
    </source>
</evidence>
<protein>
    <recommendedName>
        <fullName evidence="3">SCP domain-containing protein</fullName>
    </recommendedName>
</protein>
<dbReference type="Pfam" id="PF00188">
    <property type="entry name" value="CAP"/>
    <property type="match status" value="1"/>
</dbReference>
<dbReference type="PANTHER" id="PTHR10334">
    <property type="entry name" value="CYSTEINE-RICH SECRETORY PROTEIN-RELATED"/>
    <property type="match status" value="1"/>
</dbReference>
<dbReference type="InterPro" id="IPR014044">
    <property type="entry name" value="CAP_dom"/>
</dbReference>
<dbReference type="PROSITE" id="PS01009">
    <property type="entry name" value="CRISP_1"/>
    <property type="match status" value="1"/>
</dbReference>
<dbReference type="OrthoDB" id="337038at2759"/>
<dbReference type="STRING" id="1182545.A0A072NXA0"/>
<dbReference type="GeneID" id="25287187"/>
<keyword evidence="5" id="KW-1185">Reference proteome</keyword>
<feature type="domain" description="SCP" evidence="3">
    <location>
        <begin position="135"/>
        <end position="281"/>
    </location>
</feature>
<dbReference type="AlphaFoldDB" id="A0A072NXA0"/>
<feature type="region of interest" description="Disordered" evidence="1">
    <location>
        <begin position="57"/>
        <end position="115"/>
    </location>
</feature>
<accession>A0A072NXA0</accession>
<comment type="caution">
    <text evidence="4">The sequence shown here is derived from an EMBL/GenBank/DDBJ whole genome shotgun (WGS) entry which is preliminary data.</text>
</comment>
<dbReference type="EMBL" id="AMGV01000022">
    <property type="protein sequence ID" value="KEF51658.1"/>
    <property type="molecule type" value="Genomic_DNA"/>
</dbReference>
<dbReference type="PRINTS" id="PR00837">
    <property type="entry name" value="V5TPXLIKE"/>
</dbReference>
<dbReference type="VEuPathDB" id="FungiDB:A1O9_12293"/>
<feature type="compositionally biased region" description="Low complexity" evidence="1">
    <location>
        <begin position="64"/>
        <end position="95"/>
    </location>
</feature>
<name>A0A072NXA0_9EURO</name>
<dbReference type="GO" id="GO:0005576">
    <property type="term" value="C:extracellular region"/>
    <property type="evidence" value="ECO:0007669"/>
    <property type="project" value="InterPro"/>
</dbReference>
<sequence length="300" mass="30766">MRGLGLCLLAASVAAQGITVSDVSYSYTATFTVTHWDTFTTTTCACTSTSSTPLVSNDPALTYSTPATTGPSSSGTSSTTTSLTPLLPDGTLTPSFTLTSDAGAPGSSTSPGGGIPTISTSTSAAGSEPSVTNSAYINAILRHHNIHRTNHSANALSWSSSLAETARVIAQTCIYAHKTDVGGGGYGQNIGAGYPESPLSMGQFVTEGLYNSEVNKYTAYGSEPNLGDFGIWGHFTQVVWKSTDSVGCYTADCTNSGLANAPGIPPFFTVCNYAPPGNFAGMFNVNIGTSIGLATVYGDY</sequence>
<organism evidence="4 5">
    <name type="scientific">Exophiala aquamarina CBS 119918</name>
    <dbReference type="NCBI Taxonomy" id="1182545"/>
    <lineage>
        <taxon>Eukaryota</taxon>
        <taxon>Fungi</taxon>
        <taxon>Dikarya</taxon>
        <taxon>Ascomycota</taxon>
        <taxon>Pezizomycotina</taxon>
        <taxon>Eurotiomycetes</taxon>
        <taxon>Chaetothyriomycetidae</taxon>
        <taxon>Chaetothyriales</taxon>
        <taxon>Herpotrichiellaceae</taxon>
        <taxon>Exophiala</taxon>
    </lineage>
</organism>
<feature type="compositionally biased region" description="Low complexity" evidence="1">
    <location>
        <begin position="102"/>
        <end position="115"/>
    </location>
</feature>
<reference evidence="4 5" key="1">
    <citation type="submission" date="2013-03" db="EMBL/GenBank/DDBJ databases">
        <title>The Genome Sequence of Exophiala aquamarina CBS 119918.</title>
        <authorList>
            <consortium name="The Broad Institute Genomics Platform"/>
            <person name="Cuomo C."/>
            <person name="de Hoog S."/>
            <person name="Gorbushina A."/>
            <person name="Walker B."/>
            <person name="Young S.K."/>
            <person name="Zeng Q."/>
            <person name="Gargeya S."/>
            <person name="Fitzgerald M."/>
            <person name="Haas B."/>
            <person name="Abouelleil A."/>
            <person name="Allen A.W."/>
            <person name="Alvarado L."/>
            <person name="Arachchi H.M."/>
            <person name="Berlin A.M."/>
            <person name="Chapman S.B."/>
            <person name="Gainer-Dewar J."/>
            <person name="Goldberg J."/>
            <person name="Griggs A."/>
            <person name="Gujja S."/>
            <person name="Hansen M."/>
            <person name="Howarth C."/>
            <person name="Imamovic A."/>
            <person name="Ireland A."/>
            <person name="Larimer J."/>
            <person name="McCowan C."/>
            <person name="Murphy C."/>
            <person name="Pearson M."/>
            <person name="Poon T.W."/>
            <person name="Priest M."/>
            <person name="Roberts A."/>
            <person name="Saif S."/>
            <person name="Shea T."/>
            <person name="Sisk P."/>
            <person name="Sykes S."/>
            <person name="Wortman J."/>
            <person name="Nusbaum C."/>
            <person name="Birren B."/>
        </authorList>
    </citation>
    <scope>NUCLEOTIDE SEQUENCE [LARGE SCALE GENOMIC DNA]</scope>
    <source>
        <strain evidence="4 5">CBS 119918</strain>
    </source>
</reference>
<proteinExistence type="predicted"/>
<evidence type="ECO:0000256" key="2">
    <source>
        <dbReference type="SAM" id="SignalP"/>
    </source>
</evidence>
<dbReference type="InterPro" id="IPR035940">
    <property type="entry name" value="CAP_sf"/>
</dbReference>
<dbReference type="HOGENOM" id="CLU_035730_5_0_1"/>
<evidence type="ECO:0000256" key="1">
    <source>
        <dbReference type="SAM" id="MobiDB-lite"/>
    </source>
</evidence>
<dbReference type="InterPro" id="IPR001283">
    <property type="entry name" value="CRISP-related"/>
</dbReference>
<dbReference type="Gene3D" id="3.40.33.10">
    <property type="entry name" value="CAP"/>
    <property type="match status" value="1"/>
</dbReference>